<gene>
    <name evidence="2" type="ORF">V8G54_017283</name>
</gene>
<proteinExistence type="predicted"/>
<feature type="region of interest" description="Disordered" evidence="1">
    <location>
        <begin position="375"/>
        <end position="413"/>
    </location>
</feature>
<evidence type="ECO:0000256" key="1">
    <source>
        <dbReference type="SAM" id="MobiDB-lite"/>
    </source>
</evidence>
<organism evidence="2 3">
    <name type="scientific">Vigna mungo</name>
    <name type="common">Black gram</name>
    <name type="synonym">Phaseolus mungo</name>
    <dbReference type="NCBI Taxonomy" id="3915"/>
    <lineage>
        <taxon>Eukaryota</taxon>
        <taxon>Viridiplantae</taxon>
        <taxon>Streptophyta</taxon>
        <taxon>Embryophyta</taxon>
        <taxon>Tracheophyta</taxon>
        <taxon>Spermatophyta</taxon>
        <taxon>Magnoliopsida</taxon>
        <taxon>eudicotyledons</taxon>
        <taxon>Gunneridae</taxon>
        <taxon>Pentapetalae</taxon>
        <taxon>rosids</taxon>
        <taxon>fabids</taxon>
        <taxon>Fabales</taxon>
        <taxon>Fabaceae</taxon>
        <taxon>Papilionoideae</taxon>
        <taxon>50 kb inversion clade</taxon>
        <taxon>NPAAA clade</taxon>
        <taxon>indigoferoid/millettioid clade</taxon>
        <taxon>Phaseoleae</taxon>
        <taxon>Vigna</taxon>
    </lineage>
</organism>
<dbReference type="Proteomes" id="UP001374535">
    <property type="component" value="Chromosome 5"/>
</dbReference>
<sequence>PINAPTTSLLPAPHRSALSCPYSPKLSVGPTELPPLPLVRPARPTPLHYTLVGLVTWMIGLDDRPGDPDDRPGGWSTWMIFGEANRGSFVVHPRSPTFGKAGRDSFVEDPRSPTFGKAGRYSFVEGPRSPTFGMAGRDYFVEDPRSPTFGKVGRNSFVEGPRSPTFGKAGRDSFVEGPRSPTFGKAGRDYLLKIHGPSMLLQPHFYRLHTVRPSAALTHQNYQLVRPNSLHCPWPIEVPLLFIHGRRPSERLAGILLLKVHGRRPSERPAGILSLKVHGRRPSERPAGILSLKVHGRRPSEWPAGIILLKIHGRRPSERPAVILSLKVHGRRPSEGPAGILSLKAHQCSYNLTSTGSTPFGPQLPLLTKTVSWSDRTPSTALGPTGPADPPPLHIGRPGDLDDRLGDPDDRPG</sequence>
<reference evidence="2 3" key="1">
    <citation type="journal article" date="2023" name="Life. Sci Alliance">
        <title>Evolutionary insights into 3D genome organization and epigenetic landscape of Vigna mungo.</title>
        <authorList>
            <person name="Junaid A."/>
            <person name="Singh B."/>
            <person name="Bhatia S."/>
        </authorList>
    </citation>
    <scope>NUCLEOTIDE SEQUENCE [LARGE SCALE GENOMIC DNA]</scope>
    <source>
        <strain evidence="2">Urdbean</strain>
    </source>
</reference>
<dbReference type="EMBL" id="CP144696">
    <property type="protein sequence ID" value="WVZ12753.1"/>
    <property type="molecule type" value="Genomic_DNA"/>
</dbReference>
<keyword evidence="3" id="KW-1185">Reference proteome</keyword>
<feature type="non-terminal residue" evidence="2">
    <location>
        <position position="1"/>
    </location>
</feature>
<protein>
    <submittedName>
        <fullName evidence="2">Uncharacterized protein</fullName>
    </submittedName>
</protein>
<evidence type="ECO:0000313" key="3">
    <source>
        <dbReference type="Proteomes" id="UP001374535"/>
    </source>
</evidence>
<accession>A0AAQ3S176</accession>
<evidence type="ECO:0000313" key="2">
    <source>
        <dbReference type="EMBL" id="WVZ12753.1"/>
    </source>
</evidence>
<feature type="region of interest" description="Disordered" evidence="1">
    <location>
        <begin position="151"/>
        <end position="171"/>
    </location>
</feature>
<feature type="compositionally biased region" description="Basic and acidic residues" evidence="1">
    <location>
        <begin position="397"/>
        <end position="413"/>
    </location>
</feature>
<name>A0AAQ3S176_VIGMU</name>
<dbReference type="AlphaFoldDB" id="A0AAQ3S176"/>